<feature type="region of interest" description="Disordered" evidence="1">
    <location>
        <begin position="161"/>
        <end position="187"/>
    </location>
</feature>
<accession>A0A426YUN5</accession>
<feature type="region of interest" description="Disordered" evidence="1">
    <location>
        <begin position="207"/>
        <end position="254"/>
    </location>
</feature>
<feature type="region of interest" description="Disordered" evidence="1">
    <location>
        <begin position="82"/>
        <end position="109"/>
    </location>
</feature>
<dbReference type="EMBL" id="AMZH03010089">
    <property type="protein sequence ID" value="RRT55438.1"/>
    <property type="molecule type" value="Genomic_DNA"/>
</dbReference>
<dbReference type="AlphaFoldDB" id="A0A426YUN5"/>
<proteinExistence type="predicted"/>
<evidence type="ECO:0000313" key="3">
    <source>
        <dbReference type="Proteomes" id="UP000287651"/>
    </source>
</evidence>
<dbReference type="Proteomes" id="UP000287651">
    <property type="component" value="Unassembled WGS sequence"/>
</dbReference>
<evidence type="ECO:0000313" key="2">
    <source>
        <dbReference type="EMBL" id="RRT55438.1"/>
    </source>
</evidence>
<organism evidence="2 3">
    <name type="scientific">Ensete ventricosum</name>
    <name type="common">Abyssinian banana</name>
    <name type="synonym">Musa ensete</name>
    <dbReference type="NCBI Taxonomy" id="4639"/>
    <lineage>
        <taxon>Eukaryota</taxon>
        <taxon>Viridiplantae</taxon>
        <taxon>Streptophyta</taxon>
        <taxon>Embryophyta</taxon>
        <taxon>Tracheophyta</taxon>
        <taxon>Spermatophyta</taxon>
        <taxon>Magnoliopsida</taxon>
        <taxon>Liliopsida</taxon>
        <taxon>Zingiberales</taxon>
        <taxon>Musaceae</taxon>
        <taxon>Ensete</taxon>
    </lineage>
</organism>
<comment type="caution">
    <text evidence="2">The sequence shown here is derived from an EMBL/GenBank/DDBJ whole genome shotgun (WGS) entry which is preliminary data.</text>
</comment>
<evidence type="ECO:0000256" key="1">
    <source>
        <dbReference type="SAM" id="MobiDB-lite"/>
    </source>
</evidence>
<reference evidence="2 3" key="1">
    <citation type="journal article" date="2014" name="Agronomy (Basel)">
        <title>A Draft Genome Sequence for Ensete ventricosum, the Drought-Tolerant Tree Against Hunger.</title>
        <authorList>
            <person name="Harrison J."/>
            <person name="Moore K.A."/>
            <person name="Paszkiewicz K."/>
            <person name="Jones T."/>
            <person name="Grant M."/>
            <person name="Ambacheew D."/>
            <person name="Muzemil S."/>
            <person name="Studholme D.J."/>
        </authorList>
    </citation>
    <scope>NUCLEOTIDE SEQUENCE [LARGE SCALE GENOMIC DNA]</scope>
</reference>
<name>A0A426YUN5_ENSVE</name>
<sequence length="270" mass="30481">MLPTAVHTVEEHVACGSCPAVIRSLLVLKIRWRLGDARWRSASDFSPVMARCSWMSGVPSRVESAVPAPDWLCLGHKKDWDPTYPAGDDDAGDNRDEGDIGHPGLPLHGHEIREHRGEEGRGRPHCLIERNRQVLERDVAANHRAAEDEAERGDLQELQPRSHGLHRHHPQPGYGHVAEQRARRHVAHGEEDRVLESIVAKEVLVEQKHPNIGGVPRRHQRKREQPPAHRRRRPVALSAHPPPPPPSLLQPSYQDLLQTNRGQFQRIHGN</sequence>
<protein>
    <submittedName>
        <fullName evidence="2">Uncharacterized protein</fullName>
    </submittedName>
</protein>
<gene>
    <name evidence="2" type="ORF">B296_00027044</name>
</gene>
<feature type="compositionally biased region" description="Basic residues" evidence="1">
    <location>
        <begin position="216"/>
        <end position="234"/>
    </location>
</feature>